<sequence>MKNALLLLSACLGLTVTTPPAPARAQSRPAAPEAAETGEAPVFPSPAGVYAVVSNTALSAAKPSPEGLVAVRVLRAPAGSNDFKEVGQVRQAGSLAEFRQQAGPGVLEQIRQTHQLASDDAAWAYLQAHPSLDDYGFLGLSLSFRVALGTAFLDADAVKAKPGTRFAYRLVPEYATGRAPSGAGATTRFPEATVAVGQRSALPRPRARRATGRDSAVVVRWVAPAARANTPLITLFGRVWRQGPGEKTFSVVADQILATRDERGRDDSVRFTFQQRVEPEALYRYYIEPLDFVGNPGPVSDTAYVLSVSPSRMPAVSRVNARDTTDGIALSWPALPAKPYLLGIEVQRSRDTRGNYVRLDTIPASAAGYLDTRLLPNVTYHYRLRTLLRGGLRAPEAATGAAFASHQGGEGRSSAPLAPVQLTAEPEGRGVRLRWQPAGPDLNHEAYFVYRGTSDQDSMVVVSPALRGGTLTFLDTTARNGRRQYVYAVQDVNKNLQASPFSDHAAAQPNIPMAVAAPLGLSGYSDGAATRLSWDDVQRRDPAVVGYRVYRRPAAAATPAPKPAPAPIPRKGAPSKSTAAPAVAAAPGFVLLADDLRAPAYEDATMRPGQAYQYAVSALDAQGTESALSPVATPTVFASTSTAAVPPSQLNARAVPKGLEVSWSHPAVLPGRGYALYRRTREQPEPQRLATLPATATRYLDATARPQVLYIYSVAVLTPAQEGPRTSEISARR</sequence>
<comment type="caution">
    <text evidence="4">The sequence shown here is derived from an EMBL/GenBank/DDBJ whole genome shotgun (WGS) entry which is preliminary data.</text>
</comment>
<name>A0ABS0HZX7_9BACT</name>
<dbReference type="InterPro" id="IPR003961">
    <property type="entry name" value="FN3_dom"/>
</dbReference>
<dbReference type="EMBL" id="JADQDM010000001">
    <property type="protein sequence ID" value="MBF9220257.1"/>
    <property type="molecule type" value="Genomic_DNA"/>
</dbReference>
<feature type="chain" id="PRO_5046423868" description="Fibronectin type-III domain-containing protein" evidence="2">
    <location>
        <begin position="24"/>
        <end position="733"/>
    </location>
</feature>
<dbReference type="PROSITE" id="PS50853">
    <property type="entry name" value="FN3"/>
    <property type="match status" value="1"/>
</dbReference>
<accession>A0ABS0HZX7</accession>
<keyword evidence="2" id="KW-0732">Signal</keyword>
<feature type="domain" description="Fibronectin type-III" evidence="3">
    <location>
        <begin position="646"/>
        <end position="733"/>
    </location>
</feature>
<dbReference type="Gene3D" id="2.60.40.10">
    <property type="entry name" value="Immunoglobulins"/>
    <property type="match status" value="4"/>
</dbReference>
<evidence type="ECO:0000256" key="1">
    <source>
        <dbReference type="SAM" id="MobiDB-lite"/>
    </source>
</evidence>
<feature type="region of interest" description="Disordered" evidence="1">
    <location>
        <begin position="18"/>
        <end position="39"/>
    </location>
</feature>
<feature type="signal peptide" evidence="2">
    <location>
        <begin position="1"/>
        <end position="23"/>
    </location>
</feature>
<evidence type="ECO:0000256" key="2">
    <source>
        <dbReference type="SAM" id="SignalP"/>
    </source>
</evidence>
<evidence type="ECO:0000313" key="5">
    <source>
        <dbReference type="Proteomes" id="UP000618931"/>
    </source>
</evidence>
<keyword evidence="5" id="KW-1185">Reference proteome</keyword>
<feature type="compositionally biased region" description="Low complexity" evidence="1">
    <location>
        <begin position="23"/>
        <end position="39"/>
    </location>
</feature>
<dbReference type="SUPFAM" id="SSF49265">
    <property type="entry name" value="Fibronectin type III"/>
    <property type="match status" value="3"/>
</dbReference>
<evidence type="ECO:0000259" key="3">
    <source>
        <dbReference type="PROSITE" id="PS50853"/>
    </source>
</evidence>
<dbReference type="CDD" id="cd00063">
    <property type="entry name" value="FN3"/>
    <property type="match status" value="2"/>
</dbReference>
<dbReference type="Proteomes" id="UP000618931">
    <property type="component" value="Unassembled WGS sequence"/>
</dbReference>
<reference evidence="4 5" key="1">
    <citation type="submission" date="2020-11" db="EMBL/GenBank/DDBJ databases">
        <authorList>
            <person name="Kim M.K."/>
        </authorList>
    </citation>
    <scope>NUCLEOTIDE SEQUENCE [LARGE SCALE GENOMIC DNA]</scope>
    <source>
        <strain evidence="4 5">BT662</strain>
    </source>
</reference>
<dbReference type="InterPro" id="IPR013783">
    <property type="entry name" value="Ig-like_fold"/>
</dbReference>
<organism evidence="4 5">
    <name type="scientific">Hymenobacter ruricola</name>
    <dbReference type="NCBI Taxonomy" id="2791023"/>
    <lineage>
        <taxon>Bacteria</taxon>
        <taxon>Pseudomonadati</taxon>
        <taxon>Bacteroidota</taxon>
        <taxon>Cytophagia</taxon>
        <taxon>Cytophagales</taxon>
        <taxon>Hymenobacteraceae</taxon>
        <taxon>Hymenobacter</taxon>
    </lineage>
</organism>
<gene>
    <name evidence="4" type="ORF">I2H31_03985</name>
</gene>
<evidence type="ECO:0000313" key="4">
    <source>
        <dbReference type="EMBL" id="MBF9220257.1"/>
    </source>
</evidence>
<dbReference type="InterPro" id="IPR036116">
    <property type="entry name" value="FN3_sf"/>
</dbReference>
<protein>
    <recommendedName>
        <fullName evidence="3">Fibronectin type-III domain-containing protein</fullName>
    </recommendedName>
</protein>
<feature type="region of interest" description="Disordered" evidence="1">
    <location>
        <begin position="556"/>
        <end position="576"/>
    </location>
</feature>
<proteinExistence type="predicted"/>
<dbReference type="SMART" id="SM00060">
    <property type="entry name" value="FN3"/>
    <property type="match status" value="5"/>
</dbReference>
<dbReference type="RefSeq" id="WP_196291693.1">
    <property type="nucleotide sequence ID" value="NZ_JADQDM010000001.1"/>
</dbReference>